<name>A0A7I7NNA3_9MYCO</name>
<dbReference type="NCBIfam" id="NF033516">
    <property type="entry name" value="transpos_IS3"/>
    <property type="match status" value="1"/>
</dbReference>
<dbReference type="GO" id="GO:0015074">
    <property type="term" value="P:DNA integration"/>
    <property type="evidence" value="ECO:0007669"/>
    <property type="project" value="InterPro"/>
</dbReference>
<dbReference type="GO" id="GO:0003676">
    <property type="term" value="F:nucleic acid binding"/>
    <property type="evidence" value="ECO:0007669"/>
    <property type="project" value="InterPro"/>
</dbReference>
<dbReference type="PROSITE" id="PS50994">
    <property type="entry name" value="INTEGRASE"/>
    <property type="match status" value="1"/>
</dbReference>
<dbReference type="PANTHER" id="PTHR46889:SF4">
    <property type="entry name" value="TRANSPOSASE INSO FOR INSERTION SEQUENCE ELEMENT IS911B-RELATED"/>
    <property type="match status" value="1"/>
</dbReference>
<protein>
    <submittedName>
        <fullName evidence="3">Transposase</fullName>
    </submittedName>
</protein>
<feature type="compositionally biased region" description="Basic residues" evidence="1">
    <location>
        <begin position="316"/>
        <end position="330"/>
    </location>
</feature>
<keyword evidence="4" id="KW-1185">Reference proteome</keyword>
<dbReference type="KEGG" id="mlj:MLAC_22810"/>
<dbReference type="InterPro" id="IPR001584">
    <property type="entry name" value="Integrase_cat-core"/>
</dbReference>
<dbReference type="RefSeq" id="WP_232070753.1">
    <property type="nucleotide sequence ID" value="NZ_AP022581.1"/>
</dbReference>
<sequence length="330" mass="37715">MIAQLLPEVERLTSTAKACALLGKPRASLYRQRNRPAGPRRKPGPSGPPPNALDAAERTQILTVLCQPRFADKAVAQVWAELLDEGVYLCSQSTMYRILRTHNMTRERRRVATHPPRVKPELVAHQPNDVWSWDITKLAGPVRGEFYQLYVMLDIFSRYPVGWRVEYHEDADIAQDWMAELTALHGRPGAIHADRGSAMTSKNVAQLLIDLGVARSHSRPRVSNDNPFSESQFKTLKYRNDFPERFDSIEHARTWCKDFFDYLRHEHRHSALGLHTPASVYFGTAADIQAKRARVMADAYAANPNRFSSPPQPRNYRPRHGSTHRPHNRK</sequence>
<accession>A0A7I7NNA3</accession>
<dbReference type="InterPro" id="IPR036397">
    <property type="entry name" value="RNaseH_sf"/>
</dbReference>
<evidence type="ECO:0000313" key="3">
    <source>
        <dbReference type="EMBL" id="BBX96987.1"/>
    </source>
</evidence>
<feature type="region of interest" description="Disordered" evidence="1">
    <location>
        <begin position="29"/>
        <end position="53"/>
    </location>
</feature>
<reference evidence="3 4" key="1">
    <citation type="journal article" date="2019" name="Emerg. Microbes Infect.">
        <title>Comprehensive subspecies identification of 175 nontuberculous mycobacteria species based on 7547 genomic profiles.</title>
        <authorList>
            <person name="Matsumoto Y."/>
            <person name="Kinjo T."/>
            <person name="Motooka D."/>
            <person name="Nabeya D."/>
            <person name="Jung N."/>
            <person name="Uechi K."/>
            <person name="Horii T."/>
            <person name="Iida T."/>
            <person name="Fujita J."/>
            <person name="Nakamura S."/>
        </authorList>
    </citation>
    <scope>NUCLEOTIDE SEQUENCE [LARGE SCALE GENOMIC DNA]</scope>
    <source>
        <strain evidence="3 4">JCM 15657</strain>
    </source>
</reference>
<proteinExistence type="predicted"/>
<feature type="compositionally biased region" description="Basic residues" evidence="1">
    <location>
        <begin position="32"/>
        <end position="43"/>
    </location>
</feature>
<evidence type="ECO:0000259" key="2">
    <source>
        <dbReference type="PROSITE" id="PS50994"/>
    </source>
</evidence>
<dbReference type="EMBL" id="AP022581">
    <property type="protein sequence ID" value="BBX96987.1"/>
    <property type="molecule type" value="Genomic_DNA"/>
</dbReference>
<feature type="domain" description="Integrase catalytic" evidence="2">
    <location>
        <begin position="123"/>
        <end position="285"/>
    </location>
</feature>
<feature type="region of interest" description="Disordered" evidence="1">
    <location>
        <begin position="302"/>
        <end position="330"/>
    </location>
</feature>
<dbReference type="InterPro" id="IPR012337">
    <property type="entry name" value="RNaseH-like_sf"/>
</dbReference>
<organism evidence="3 4">
    <name type="scientific">Mycobacterium lacus</name>
    <dbReference type="NCBI Taxonomy" id="169765"/>
    <lineage>
        <taxon>Bacteria</taxon>
        <taxon>Bacillati</taxon>
        <taxon>Actinomycetota</taxon>
        <taxon>Actinomycetes</taxon>
        <taxon>Mycobacteriales</taxon>
        <taxon>Mycobacteriaceae</taxon>
        <taxon>Mycobacterium</taxon>
    </lineage>
</organism>
<dbReference type="Pfam" id="PF00665">
    <property type="entry name" value="rve"/>
    <property type="match status" value="1"/>
</dbReference>
<evidence type="ECO:0000256" key="1">
    <source>
        <dbReference type="SAM" id="MobiDB-lite"/>
    </source>
</evidence>
<dbReference type="Gene3D" id="3.30.420.10">
    <property type="entry name" value="Ribonuclease H-like superfamily/Ribonuclease H"/>
    <property type="match status" value="1"/>
</dbReference>
<dbReference type="AlphaFoldDB" id="A0A7I7NNA3"/>
<gene>
    <name evidence="3" type="ORF">MLAC_22810</name>
</gene>
<dbReference type="Proteomes" id="UP000466396">
    <property type="component" value="Chromosome"/>
</dbReference>
<dbReference type="SUPFAM" id="SSF53098">
    <property type="entry name" value="Ribonuclease H-like"/>
    <property type="match status" value="1"/>
</dbReference>
<evidence type="ECO:0000313" key="4">
    <source>
        <dbReference type="Proteomes" id="UP000466396"/>
    </source>
</evidence>
<dbReference type="InterPro" id="IPR050900">
    <property type="entry name" value="Transposase_IS3/IS150/IS904"/>
</dbReference>
<dbReference type="InterPro" id="IPR048020">
    <property type="entry name" value="Transpos_IS3"/>
</dbReference>
<dbReference type="PANTHER" id="PTHR46889">
    <property type="entry name" value="TRANSPOSASE INSF FOR INSERTION SEQUENCE IS3B-RELATED"/>
    <property type="match status" value="1"/>
</dbReference>